<gene>
    <name evidence="1" type="ORF">IV417_00815</name>
</gene>
<evidence type="ECO:0000313" key="2">
    <source>
        <dbReference type="Proteomes" id="UP001315686"/>
    </source>
</evidence>
<name>A0AAP2CK41_9RHOB</name>
<comment type="caution">
    <text evidence="1">The sequence shown here is derived from an EMBL/GenBank/DDBJ whole genome shotgun (WGS) entry which is preliminary data.</text>
</comment>
<dbReference type="EMBL" id="JADQAZ010000001">
    <property type="protein sequence ID" value="MBT0955912.1"/>
    <property type="molecule type" value="Genomic_DNA"/>
</dbReference>
<keyword evidence="2" id="KW-1185">Reference proteome</keyword>
<organism evidence="1 2">
    <name type="scientific">Harenicola maris</name>
    <dbReference type="NCBI Taxonomy" id="2841044"/>
    <lineage>
        <taxon>Bacteria</taxon>
        <taxon>Pseudomonadati</taxon>
        <taxon>Pseudomonadota</taxon>
        <taxon>Alphaproteobacteria</taxon>
        <taxon>Rhodobacterales</taxon>
        <taxon>Paracoccaceae</taxon>
        <taxon>Harenicola</taxon>
    </lineage>
</organism>
<dbReference type="RefSeq" id="WP_327792132.1">
    <property type="nucleotide sequence ID" value="NZ_JADQAZ010000001.1"/>
</dbReference>
<dbReference type="Proteomes" id="UP001315686">
    <property type="component" value="Unassembled WGS sequence"/>
</dbReference>
<proteinExistence type="predicted"/>
<reference evidence="1 2" key="1">
    <citation type="journal article" date="2021" name="Arch. Microbiol.">
        <title>Harenicola maris gen. nov., sp. nov. isolated from the Sea of Japan shallow sediments.</title>
        <authorList>
            <person name="Romanenko L.A."/>
            <person name="Kurilenko V.V."/>
            <person name="Chernysheva N.Y."/>
            <person name="Tekutyeva L.A."/>
            <person name="Velansky P.V."/>
            <person name="Svetashev V.I."/>
            <person name="Isaeva M.P."/>
        </authorList>
    </citation>
    <scope>NUCLEOTIDE SEQUENCE [LARGE SCALE GENOMIC DNA]</scope>
    <source>
        <strain evidence="1 2">KMM 3653</strain>
    </source>
</reference>
<protein>
    <submittedName>
        <fullName evidence="1">Uncharacterized protein</fullName>
    </submittedName>
</protein>
<accession>A0AAP2CK41</accession>
<dbReference type="AlphaFoldDB" id="A0AAP2CK41"/>
<sequence length="106" mass="11334">MSDAPKTLDLTFLLNVMTRVVDDHAKSGVGSVDITDADLYFALPAREALNIYAPPEPPLPVASLMADIAALTELMNDPGRSATPVELETLGNLIRMVAGLSEQIQK</sequence>
<evidence type="ECO:0000313" key="1">
    <source>
        <dbReference type="EMBL" id="MBT0955912.1"/>
    </source>
</evidence>